<protein>
    <submittedName>
        <fullName evidence="1">Uncharacterized protein</fullName>
    </submittedName>
</protein>
<sequence>AEMLVTSLDYREIKIHRHRHCMTLHPKESCELTDIAAPRSDRSLSSARKMRTLLAITEKEQARETNIDDSSLKISSAKMAGKELNRCTAVAF</sequence>
<evidence type="ECO:0000313" key="1">
    <source>
        <dbReference type="EMBL" id="KAG5381736.1"/>
    </source>
</evidence>
<organism evidence="1 2">
    <name type="scientific">Brassica rapa subsp. trilocularis</name>
    <dbReference type="NCBI Taxonomy" id="1813537"/>
    <lineage>
        <taxon>Eukaryota</taxon>
        <taxon>Viridiplantae</taxon>
        <taxon>Streptophyta</taxon>
        <taxon>Embryophyta</taxon>
        <taxon>Tracheophyta</taxon>
        <taxon>Spermatophyta</taxon>
        <taxon>Magnoliopsida</taxon>
        <taxon>eudicotyledons</taxon>
        <taxon>Gunneridae</taxon>
        <taxon>Pentapetalae</taxon>
        <taxon>rosids</taxon>
        <taxon>malvids</taxon>
        <taxon>Brassicales</taxon>
        <taxon>Brassicaceae</taxon>
        <taxon>Brassiceae</taxon>
        <taxon>Brassica</taxon>
    </lineage>
</organism>
<dbReference type="Proteomes" id="UP000823674">
    <property type="component" value="Chromosome A09"/>
</dbReference>
<gene>
    <name evidence="1" type="primary">A09g500620.1_BraROA</name>
    <name evidence="1" type="ORF">IGI04_033206</name>
</gene>
<reference evidence="1 2" key="1">
    <citation type="submission" date="2021-03" db="EMBL/GenBank/DDBJ databases">
        <authorList>
            <person name="King G.J."/>
            <person name="Bancroft I."/>
            <person name="Baten A."/>
            <person name="Bloomfield J."/>
            <person name="Borpatragohain P."/>
            <person name="He Z."/>
            <person name="Irish N."/>
            <person name="Irwin J."/>
            <person name="Liu K."/>
            <person name="Mauleon R.P."/>
            <person name="Moore J."/>
            <person name="Morris R."/>
            <person name="Ostergaard L."/>
            <person name="Wang B."/>
            <person name="Wells R."/>
        </authorList>
    </citation>
    <scope>NUCLEOTIDE SEQUENCE [LARGE SCALE GENOMIC DNA]</scope>
    <source>
        <strain evidence="1">R-o-18</strain>
        <tissue evidence="1">Leaf</tissue>
    </source>
</reference>
<keyword evidence="2" id="KW-1185">Reference proteome</keyword>
<dbReference type="EMBL" id="JADBGQ010000008">
    <property type="protein sequence ID" value="KAG5381736.1"/>
    <property type="molecule type" value="Genomic_DNA"/>
</dbReference>
<feature type="non-terminal residue" evidence="1">
    <location>
        <position position="1"/>
    </location>
</feature>
<name>A0ABQ7L567_BRACM</name>
<proteinExistence type="predicted"/>
<accession>A0ABQ7L567</accession>
<evidence type="ECO:0000313" key="2">
    <source>
        <dbReference type="Proteomes" id="UP000823674"/>
    </source>
</evidence>
<comment type="caution">
    <text evidence="1">The sequence shown here is derived from an EMBL/GenBank/DDBJ whole genome shotgun (WGS) entry which is preliminary data.</text>
</comment>